<comment type="similarity">
    <text evidence="4 12">Belongs to the GMC oxidoreductase family.</text>
</comment>
<dbReference type="EC" id="1.1.3.20" evidence="5 12"/>
<feature type="domain" description="FAD-dependent oxidoreductase 2 FAD-binding" evidence="15">
    <location>
        <begin position="211"/>
        <end position="245"/>
    </location>
</feature>
<evidence type="ECO:0000256" key="11">
    <source>
        <dbReference type="ARBA" id="ARBA00023136"/>
    </source>
</evidence>
<feature type="domain" description="Glucose-methanol-choline oxidoreductase C-terminal" evidence="16">
    <location>
        <begin position="551"/>
        <end position="699"/>
    </location>
</feature>
<evidence type="ECO:0000256" key="10">
    <source>
        <dbReference type="ARBA" id="ARBA00023002"/>
    </source>
</evidence>
<dbReference type="InterPro" id="IPR036188">
    <property type="entry name" value="FAD/NAD-bd_sf"/>
</dbReference>
<evidence type="ECO:0000259" key="14">
    <source>
        <dbReference type="Pfam" id="PF00732"/>
    </source>
</evidence>
<evidence type="ECO:0000256" key="9">
    <source>
        <dbReference type="ARBA" id="ARBA00022989"/>
    </source>
</evidence>
<dbReference type="GO" id="GO:0050660">
    <property type="term" value="F:flavin adenine dinucleotide binding"/>
    <property type="evidence" value="ECO:0007669"/>
    <property type="project" value="InterPro"/>
</dbReference>
<keyword evidence="18" id="KW-1185">Reference proteome</keyword>
<dbReference type="InterPro" id="IPR003953">
    <property type="entry name" value="FAD-dep_OxRdtase_2_FAD-bd"/>
</dbReference>
<reference evidence="17 18" key="1">
    <citation type="submission" date="2015-05" db="EMBL/GenBank/DDBJ databases">
        <title>Distinctive expansion of gene families associated with plant cell wall degradation and secondary metabolism in the genomes of grapevine trunk pathogens.</title>
        <authorList>
            <person name="Lawrence D.P."/>
            <person name="Travadon R."/>
            <person name="Rolshausen P.E."/>
            <person name="Baumgartner K."/>
        </authorList>
    </citation>
    <scope>NUCLEOTIDE SEQUENCE [LARGE SCALE GENOMIC DNA]</scope>
    <source>
        <strain evidence="17">UCRPC4</strain>
    </source>
</reference>
<evidence type="ECO:0000259" key="15">
    <source>
        <dbReference type="Pfam" id="PF00890"/>
    </source>
</evidence>
<evidence type="ECO:0000313" key="18">
    <source>
        <dbReference type="Proteomes" id="UP000053317"/>
    </source>
</evidence>
<dbReference type="Pfam" id="PF00732">
    <property type="entry name" value="GMC_oxred_N"/>
    <property type="match status" value="1"/>
</dbReference>
<evidence type="ECO:0000256" key="8">
    <source>
        <dbReference type="ARBA" id="ARBA00022827"/>
    </source>
</evidence>
<keyword evidence="11" id="KW-0472">Membrane</keyword>
<comment type="function">
    <text evidence="2">Long-chain fatty alcohol oxidase involved in the omega-oxidation pathway of lipid degradation.</text>
</comment>
<dbReference type="Proteomes" id="UP000053317">
    <property type="component" value="Unassembled WGS sequence"/>
</dbReference>
<dbReference type="Pfam" id="PF05199">
    <property type="entry name" value="GMC_oxred_C"/>
    <property type="match status" value="1"/>
</dbReference>
<keyword evidence="9" id="KW-1133">Transmembrane helix</keyword>
<evidence type="ECO:0000256" key="4">
    <source>
        <dbReference type="ARBA" id="ARBA00010790"/>
    </source>
</evidence>
<protein>
    <recommendedName>
        <fullName evidence="5 12">Long-chain-alcohol oxidase</fullName>
        <ecNumber evidence="5 12">1.1.3.20</ecNumber>
    </recommendedName>
</protein>
<dbReference type="GO" id="GO:0016020">
    <property type="term" value="C:membrane"/>
    <property type="evidence" value="ECO:0007669"/>
    <property type="project" value="UniProtKB-SubCell"/>
</dbReference>
<evidence type="ECO:0000256" key="1">
    <source>
        <dbReference type="ARBA" id="ARBA00000920"/>
    </source>
</evidence>
<evidence type="ECO:0000313" key="17">
    <source>
        <dbReference type="EMBL" id="KKY28688.1"/>
    </source>
</evidence>
<keyword evidence="7" id="KW-0812">Transmembrane</keyword>
<dbReference type="PIRSF" id="PIRSF028937">
    <property type="entry name" value="Lg_Ch_AO"/>
    <property type="match status" value="1"/>
</dbReference>
<sequence>MEAPLPIPLRSLPVSDILSPEQWETLLSIADTIIPSCTVDKTSDPTESQAVDQAIAKIASYDSEPRAVDLVKQYLEESPSKMPKFREALEKTLILFVPQDKRKALSMVLSALRSPLGCLLLTGSRVPFHLQPQKQREEIILRWRFSYLSALANLCPTLTVLCGKIWLSTSDLHSKLIGFPKFPAQSQRNPGFDFEFLNFDSGDEMVSIDTDVVIVGSGCGGGVCAKNLAEAGVRVLLVDKGYHFSTLHFPMDIRDAESNLFDGGAQMVSDDGSTITMPGSCWGGGGVVNWSASLHLQNWVREEWARESGISFFTSQAFQTSLDRVAHRMGVSSKHINHNKPNRILIEGARRLGLPYADVPQNTGNSTHDCGYCHVGCASATKQSPAISFLPDTARAGARFMQGFTVDRVLFDSPKSKGRATGIRGTWTSVDRSINRQVKINAKKVIISAGTMNSPLILQRSGLRNPQIGRNLLLHPCALIQARYEEEIRAWEGSILTSLVDLGHVKLETVVMLPFIGAAMTPWKGGLDFKTKVSSFNHWAAFIALTRDQDSGRVYADPVDGQSRFSYTSSRSDTKHTLDAVITGLKIHYIMGAKELASPNPFLNNFIRAEESGDPEDGVNDEAFQAWLKELRRLGLASPNPCARVSAHQMGTCRMSSSADTGVVDSKGRVWGTDGLYVADASVFPSASGVNPMLTTMGLCDWISRNIAKEMKAEK</sequence>
<evidence type="ECO:0000256" key="6">
    <source>
        <dbReference type="ARBA" id="ARBA00022630"/>
    </source>
</evidence>
<keyword evidence="6" id="KW-0285">Flavoprotein</keyword>
<dbReference type="SUPFAM" id="SSF51905">
    <property type="entry name" value="FAD/NAD(P)-binding domain"/>
    <property type="match status" value="1"/>
</dbReference>
<evidence type="ECO:0000256" key="3">
    <source>
        <dbReference type="ARBA" id="ARBA00004370"/>
    </source>
</evidence>
<comment type="subcellular location">
    <subcellularLocation>
        <location evidence="3">Membrane</location>
    </subcellularLocation>
</comment>
<dbReference type="OrthoDB" id="269227at2759"/>
<comment type="catalytic activity">
    <reaction evidence="1 12">
        <text>a long-chain primary fatty alcohol + O2 = a long-chain fatty aldehyde + H2O2</text>
        <dbReference type="Rhea" id="RHEA:22756"/>
        <dbReference type="ChEBI" id="CHEBI:15379"/>
        <dbReference type="ChEBI" id="CHEBI:16240"/>
        <dbReference type="ChEBI" id="CHEBI:17176"/>
        <dbReference type="ChEBI" id="CHEBI:77396"/>
        <dbReference type="EC" id="1.1.3.20"/>
    </reaction>
</comment>
<evidence type="ECO:0000256" key="7">
    <source>
        <dbReference type="ARBA" id="ARBA00022692"/>
    </source>
</evidence>
<dbReference type="InterPro" id="IPR012400">
    <property type="entry name" value="Long_Oxdase"/>
</dbReference>
<evidence type="ECO:0000259" key="16">
    <source>
        <dbReference type="Pfam" id="PF05199"/>
    </source>
</evidence>
<evidence type="ECO:0000256" key="2">
    <source>
        <dbReference type="ARBA" id="ARBA00003842"/>
    </source>
</evidence>
<keyword evidence="8" id="KW-0274">FAD</keyword>
<organism evidence="17 18">
    <name type="scientific">Phaeomoniella chlamydospora</name>
    <name type="common">Phaeoacremonium chlamydosporum</name>
    <dbReference type="NCBI Taxonomy" id="158046"/>
    <lineage>
        <taxon>Eukaryota</taxon>
        <taxon>Fungi</taxon>
        <taxon>Dikarya</taxon>
        <taxon>Ascomycota</taxon>
        <taxon>Pezizomycotina</taxon>
        <taxon>Eurotiomycetes</taxon>
        <taxon>Chaetothyriomycetidae</taxon>
        <taxon>Phaeomoniellales</taxon>
        <taxon>Phaeomoniellaceae</taxon>
        <taxon>Phaeomoniella</taxon>
    </lineage>
</organism>
<dbReference type="InterPro" id="IPR000172">
    <property type="entry name" value="GMC_OxRdtase_N"/>
</dbReference>
<feature type="active site" description="Proton acceptor" evidence="13">
    <location>
        <position position="648"/>
    </location>
</feature>
<dbReference type="PANTHER" id="PTHR46056">
    <property type="entry name" value="LONG-CHAIN-ALCOHOL OXIDASE"/>
    <property type="match status" value="1"/>
</dbReference>
<reference evidence="17 18" key="2">
    <citation type="submission" date="2015-05" db="EMBL/GenBank/DDBJ databases">
        <authorList>
            <person name="Morales-Cruz A."/>
            <person name="Amrine K.C."/>
            <person name="Cantu D."/>
        </authorList>
    </citation>
    <scope>NUCLEOTIDE SEQUENCE [LARGE SCALE GENOMIC DNA]</scope>
    <source>
        <strain evidence="17">UCRPC4</strain>
    </source>
</reference>
<proteinExistence type="inferred from homology"/>
<gene>
    <name evidence="17" type="ORF">UCRPC4_g00497</name>
</gene>
<keyword evidence="10 12" id="KW-0560">Oxidoreductase</keyword>
<dbReference type="EMBL" id="LCWF01000010">
    <property type="protein sequence ID" value="KKY28688.1"/>
    <property type="molecule type" value="Genomic_DNA"/>
</dbReference>
<dbReference type="PANTHER" id="PTHR46056:SF12">
    <property type="entry name" value="LONG-CHAIN-ALCOHOL OXIDASE"/>
    <property type="match status" value="1"/>
</dbReference>
<name>A0A0G2GZZ1_PHACM</name>
<dbReference type="GO" id="GO:0046577">
    <property type="term" value="F:long-chain-alcohol oxidase activity"/>
    <property type="evidence" value="ECO:0007669"/>
    <property type="project" value="UniProtKB-EC"/>
</dbReference>
<evidence type="ECO:0000256" key="5">
    <source>
        <dbReference type="ARBA" id="ARBA00013125"/>
    </source>
</evidence>
<dbReference type="InterPro" id="IPR007867">
    <property type="entry name" value="GMC_OxRtase_C"/>
</dbReference>
<comment type="caution">
    <text evidence="17">The sequence shown here is derived from an EMBL/GenBank/DDBJ whole genome shotgun (WGS) entry which is preliminary data.</text>
</comment>
<dbReference type="AlphaFoldDB" id="A0A0G2GZZ1"/>
<evidence type="ECO:0000256" key="13">
    <source>
        <dbReference type="PIRSR" id="PIRSR028937-1"/>
    </source>
</evidence>
<dbReference type="Pfam" id="PF00890">
    <property type="entry name" value="FAD_binding_2"/>
    <property type="match status" value="1"/>
</dbReference>
<feature type="domain" description="Glucose-methanol-choline oxidoreductase N-terminal" evidence="14">
    <location>
        <begin position="259"/>
        <end position="477"/>
    </location>
</feature>
<dbReference type="Gene3D" id="3.50.50.60">
    <property type="entry name" value="FAD/NAD(P)-binding domain"/>
    <property type="match status" value="2"/>
</dbReference>
<evidence type="ECO:0000256" key="12">
    <source>
        <dbReference type="PIRNR" id="PIRNR028937"/>
    </source>
</evidence>
<accession>A0A0G2GZZ1</accession>